<dbReference type="PANTHER" id="PTHR22870:SF466">
    <property type="entry name" value="ANKYRIN REPEAT-CONTAINING PROTEIN"/>
    <property type="match status" value="1"/>
</dbReference>
<organism evidence="5 6">
    <name type="scientific">Diaporthe vaccinii</name>
    <dbReference type="NCBI Taxonomy" id="105482"/>
    <lineage>
        <taxon>Eukaryota</taxon>
        <taxon>Fungi</taxon>
        <taxon>Dikarya</taxon>
        <taxon>Ascomycota</taxon>
        <taxon>Pezizomycotina</taxon>
        <taxon>Sordariomycetes</taxon>
        <taxon>Sordariomycetidae</taxon>
        <taxon>Diaporthales</taxon>
        <taxon>Diaporthaceae</taxon>
        <taxon>Diaporthe</taxon>
        <taxon>Diaporthe eres species complex</taxon>
    </lineage>
</organism>
<dbReference type="Proteomes" id="UP001600888">
    <property type="component" value="Unassembled WGS sequence"/>
</dbReference>
<gene>
    <name evidence="5" type="ORF">FJTKL_00086</name>
</gene>
<dbReference type="SUPFAM" id="SSF50985">
    <property type="entry name" value="RCC1/BLIP-II"/>
    <property type="match status" value="1"/>
</dbReference>
<feature type="compositionally biased region" description="Low complexity" evidence="3">
    <location>
        <begin position="75"/>
        <end position="95"/>
    </location>
</feature>
<feature type="repeat" description="RCC1" evidence="2">
    <location>
        <begin position="286"/>
        <end position="323"/>
    </location>
</feature>
<protein>
    <recommendedName>
        <fullName evidence="4">RCC1-like domain-containing protein</fullName>
    </recommendedName>
</protein>
<feature type="repeat" description="RCC1" evidence="2">
    <location>
        <begin position="193"/>
        <end position="243"/>
    </location>
</feature>
<dbReference type="EMBL" id="JBAWTH010000101">
    <property type="protein sequence ID" value="KAL2277402.1"/>
    <property type="molecule type" value="Genomic_DNA"/>
</dbReference>
<comment type="caution">
    <text evidence="5">The sequence shown here is derived from an EMBL/GenBank/DDBJ whole genome shotgun (WGS) entry which is preliminary data.</text>
</comment>
<feature type="repeat" description="RCC1" evidence="2">
    <location>
        <begin position="8"/>
        <end position="63"/>
    </location>
</feature>
<dbReference type="InterPro" id="IPR000408">
    <property type="entry name" value="Reg_chr_condens"/>
</dbReference>
<evidence type="ECO:0000256" key="2">
    <source>
        <dbReference type="PROSITE-ProRule" id="PRU00235"/>
    </source>
</evidence>
<dbReference type="PROSITE" id="PS00626">
    <property type="entry name" value="RCC1_2"/>
    <property type="match status" value="1"/>
</dbReference>
<dbReference type="InterPro" id="IPR009091">
    <property type="entry name" value="RCC1/BLIP-II"/>
</dbReference>
<dbReference type="PROSITE" id="PS50012">
    <property type="entry name" value="RCC1_3"/>
    <property type="match status" value="3"/>
</dbReference>
<dbReference type="Gene3D" id="2.130.10.30">
    <property type="entry name" value="Regulator of chromosome condensation 1/beta-lactamase-inhibitor protein II"/>
    <property type="match status" value="2"/>
</dbReference>
<dbReference type="PRINTS" id="PR00633">
    <property type="entry name" value="RCCNDNSATION"/>
</dbReference>
<dbReference type="InterPro" id="IPR051210">
    <property type="entry name" value="Ub_ligase/GEF_domain"/>
</dbReference>
<reference evidence="5 6" key="1">
    <citation type="submission" date="2024-03" db="EMBL/GenBank/DDBJ databases">
        <title>A high-quality draft genome sequence of Diaporthe vaccinii, a causative agent of upright dieback and viscid rot disease in cranberry plants.</title>
        <authorList>
            <person name="Sarrasin M."/>
            <person name="Lang B.F."/>
            <person name="Burger G."/>
        </authorList>
    </citation>
    <scope>NUCLEOTIDE SEQUENCE [LARGE SCALE GENOMIC DNA]</scope>
    <source>
        <strain evidence="5 6">IS7</strain>
    </source>
</reference>
<sequence length="385" mass="39601">MSASDKTPVVYALGSNGSGQLGIGHDQDVSIPRQVVFSPDSEPTTPVVRVAAGGNHTLLLASDGQLFRAGDSSTGACGPASAGQGASAGQQRQQGHIAHLAELPRAADGTPAAAPVRLIAATWEASVIVQADEQGRNTAVSAFGVGMKGELGQGQFIVRTPSISRIKDFPPHGTEVVDLAACMGHVVAVLSNGDVYGWGNGRKGQLGTAVDGAADEPRRVEGVGFRVSRVVCGREFTCLFGPPDSGEMLVLGADKAGVKSGAPATALGWKDVGASWGGVYILKQDGSLVSWGRNDHGQLAPPHLPRLDRISIGSEHTVVVTEDGDVLAWGWGEHGNCGPKTENGDVKGRWNTIASKKYIPTGSEIVGIGAGCATSWISIAIPTQP</sequence>
<proteinExistence type="predicted"/>
<feature type="region of interest" description="Disordered" evidence="3">
    <location>
        <begin position="70"/>
        <end position="95"/>
    </location>
</feature>
<keyword evidence="1" id="KW-0677">Repeat</keyword>
<name>A0ABR4E4Q3_9PEZI</name>
<evidence type="ECO:0000313" key="6">
    <source>
        <dbReference type="Proteomes" id="UP001600888"/>
    </source>
</evidence>
<feature type="domain" description="RCC1-like" evidence="4">
    <location>
        <begin position="10"/>
        <end position="375"/>
    </location>
</feature>
<dbReference type="PANTHER" id="PTHR22870">
    <property type="entry name" value="REGULATOR OF CHROMOSOME CONDENSATION"/>
    <property type="match status" value="1"/>
</dbReference>
<evidence type="ECO:0000256" key="3">
    <source>
        <dbReference type="SAM" id="MobiDB-lite"/>
    </source>
</evidence>
<dbReference type="InterPro" id="IPR058923">
    <property type="entry name" value="RCC1-like_dom"/>
</dbReference>
<keyword evidence="6" id="KW-1185">Reference proteome</keyword>
<evidence type="ECO:0000256" key="1">
    <source>
        <dbReference type="ARBA" id="ARBA00022737"/>
    </source>
</evidence>
<evidence type="ECO:0000313" key="5">
    <source>
        <dbReference type="EMBL" id="KAL2277402.1"/>
    </source>
</evidence>
<accession>A0ABR4E4Q3</accession>
<dbReference type="Pfam" id="PF25390">
    <property type="entry name" value="WD40_RLD"/>
    <property type="match status" value="1"/>
</dbReference>
<evidence type="ECO:0000259" key="4">
    <source>
        <dbReference type="Pfam" id="PF25390"/>
    </source>
</evidence>